<accession>A0A7J7Y2A5</accession>
<dbReference type="AlphaFoldDB" id="A0A7J7Y2A5"/>
<dbReference type="SUPFAM" id="SSF47661">
    <property type="entry name" value="t-snare proteins"/>
    <property type="match status" value="1"/>
</dbReference>
<dbReference type="Gene3D" id="1.20.58.70">
    <property type="match status" value="1"/>
</dbReference>
<dbReference type="VEuPathDB" id="HostDB:GeneID_118655845"/>
<keyword evidence="2" id="KW-1185">Reference proteome</keyword>
<name>A0A7J7Y2A5_MYOMY</name>
<evidence type="ECO:0000313" key="1">
    <source>
        <dbReference type="EMBL" id="KAF6356143.1"/>
    </source>
</evidence>
<dbReference type="EMBL" id="JABWUV010000005">
    <property type="protein sequence ID" value="KAF6356143.1"/>
    <property type="molecule type" value="Genomic_DNA"/>
</dbReference>
<dbReference type="GO" id="GO:0016020">
    <property type="term" value="C:membrane"/>
    <property type="evidence" value="ECO:0007669"/>
    <property type="project" value="InterPro"/>
</dbReference>
<dbReference type="InterPro" id="IPR010989">
    <property type="entry name" value="SNARE"/>
</dbReference>
<dbReference type="Proteomes" id="UP000527355">
    <property type="component" value="Unassembled WGS sequence"/>
</dbReference>
<proteinExistence type="predicted"/>
<reference evidence="1 2" key="1">
    <citation type="journal article" date="2020" name="Nature">
        <title>Six reference-quality genomes reveal evolution of bat adaptations.</title>
        <authorList>
            <person name="Jebb D."/>
            <person name="Huang Z."/>
            <person name="Pippel M."/>
            <person name="Hughes G.M."/>
            <person name="Lavrichenko K."/>
            <person name="Devanna P."/>
            <person name="Winkler S."/>
            <person name="Jermiin L.S."/>
            <person name="Skirmuntt E.C."/>
            <person name="Katzourakis A."/>
            <person name="Burkitt-Gray L."/>
            <person name="Ray D.A."/>
            <person name="Sullivan K.A.M."/>
            <person name="Roscito J.G."/>
            <person name="Kirilenko B.M."/>
            <person name="Davalos L.M."/>
            <person name="Corthals A.P."/>
            <person name="Power M.L."/>
            <person name="Jones G."/>
            <person name="Ransome R.D."/>
            <person name="Dechmann D.K.N."/>
            <person name="Locatelli A.G."/>
            <person name="Puechmaille S.J."/>
            <person name="Fedrigo O."/>
            <person name="Jarvis E.D."/>
            <person name="Hiller M."/>
            <person name="Vernes S.C."/>
            <person name="Myers E.W."/>
            <person name="Teeling E.C."/>
        </authorList>
    </citation>
    <scope>NUCLEOTIDE SEQUENCE [LARGE SCALE GENOMIC DNA]</scope>
    <source>
        <strain evidence="1">MMyoMyo1</strain>
        <tissue evidence="1">Flight muscle</tissue>
    </source>
</reference>
<sequence>MKDRTQELRTAKDSDDDDDVTVTVDRDRFMDEFFEQVEEIRGFIDKISENVEEVKRKHSAILASPNPVPHPCLLLTPPSILSSPAVPPKPSPLRGGDQLATWCCFSG</sequence>
<evidence type="ECO:0000313" key="2">
    <source>
        <dbReference type="Proteomes" id="UP000527355"/>
    </source>
</evidence>
<gene>
    <name evidence="1" type="ORF">mMyoMyo1_018543</name>
</gene>
<comment type="caution">
    <text evidence="1">The sequence shown here is derived from an EMBL/GenBank/DDBJ whole genome shotgun (WGS) entry which is preliminary data.</text>
</comment>
<organism evidence="1 2">
    <name type="scientific">Myotis myotis</name>
    <name type="common">Greater mouse-eared bat</name>
    <name type="synonym">Vespertilio myotis</name>
    <dbReference type="NCBI Taxonomy" id="51298"/>
    <lineage>
        <taxon>Eukaryota</taxon>
        <taxon>Metazoa</taxon>
        <taxon>Chordata</taxon>
        <taxon>Craniata</taxon>
        <taxon>Vertebrata</taxon>
        <taxon>Euteleostomi</taxon>
        <taxon>Mammalia</taxon>
        <taxon>Eutheria</taxon>
        <taxon>Laurasiatheria</taxon>
        <taxon>Chiroptera</taxon>
        <taxon>Yangochiroptera</taxon>
        <taxon>Vespertilionidae</taxon>
        <taxon>Myotis</taxon>
    </lineage>
</organism>
<dbReference type="GO" id="GO:0016192">
    <property type="term" value="P:vesicle-mediated transport"/>
    <property type="evidence" value="ECO:0007669"/>
    <property type="project" value="InterPro"/>
</dbReference>
<protein>
    <submittedName>
        <fullName evidence="1">Syntaxin 1A</fullName>
    </submittedName>
</protein>